<sequence>MARVFHGITDGPAPDAIVVNHGELDPWTSYFTDWWILAAVGAACGAADGKRGTVFRVPWDQVDAIFEQPERAQLRLRGAGSIDRCPGLAYARDKGAVSVTGSVEEPDFESPVGPAELRDAAARHASDIPWKTGD</sequence>
<feature type="region of interest" description="Disordered" evidence="1">
    <location>
        <begin position="96"/>
        <end position="134"/>
    </location>
</feature>
<dbReference type="AlphaFoldDB" id="A0A4Q7KPG7"/>
<evidence type="ECO:0000313" key="2">
    <source>
        <dbReference type="EMBL" id="RZS37581.1"/>
    </source>
</evidence>
<accession>A0A4Q7KPG7</accession>
<proteinExistence type="predicted"/>
<keyword evidence="3" id="KW-1185">Reference proteome</keyword>
<protein>
    <submittedName>
        <fullName evidence="2">Uncharacterized protein</fullName>
    </submittedName>
</protein>
<name>A0A4Q7KPG7_9PSEU</name>
<evidence type="ECO:0000313" key="3">
    <source>
        <dbReference type="Proteomes" id="UP000294257"/>
    </source>
</evidence>
<dbReference type="RefSeq" id="WP_130345061.1">
    <property type="nucleotide sequence ID" value="NZ_SGWQ01000005.1"/>
</dbReference>
<organism evidence="2 3">
    <name type="scientific">Herbihabitans rhizosphaerae</name>
    <dbReference type="NCBI Taxonomy" id="1872711"/>
    <lineage>
        <taxon>Bacteria</taxon>
        <taxon>Bacillati</taxon>
        <taxon>Actinomycetota</taxon>
        <taxon>Actinomycetes</taxon>
        <taxon>Pseudonocardiales</taxon>
        <taxon>Pseudonocardiaceae</taxon>
        <taxon>Herbihabitans</taxon>
    </lineage>
</organism>
<gene>
    <name evidence="2" type="ORF">EV193_105139</name>
</gene>
<dbReference type="EMBL" id="SGWQ01000005">
    <property type="protein sequence ID" value="RZS37581.1"/>
    <property type="molecule type" value="Genomic_DNA"/>
</dbReference>
<comment type="caution">
    <text evidence="2">The sequence shown here is derived from an EMBL/GenBank/DDBJ whole genome shotgun (WGS) entry which is preliminary data.</text>
</comment>
<feature type="compositionally biased region" description="Basic and acidic residues" evidence="1">
    <location>
        <begin position="116"/>
        <end position="126"/>
    </location>
</feature>
<dbReference type="Proteomes" id="UP000294257">
    <property type="component" value="Unassembled WGS sequence"/>
</dbReference>
<reference evidence="2 3" key="1">
    <citation type="submission" date="2019-02" db="EMBL/GenBank/DDBJ databases">
        <title>Genomic Encyclopedia of Type Strains, Phase IV (KMG-IV): sequencing the most valuable type-strain genomes for metagenomic binning, comparative biology and taxonomic classification.</title>
        <authorList>
            <person name="Goeker M."/>
        </authorList>
    </citation>
    <scope>NUCLEOTIDE SEQUENCE [LARGE SCALE GENOMIC DNA]</scope>
    <source>
        <strain evidence="2 3">DSM 101727</strain>
    </source>
</reference>
<evidence type="ECO:0000256" key="1">
    <source>
        <dbReference type="SAM" id="MobiDB-lite"/>
    </source>
</evidence>